<feature type="domain" description="ResB-like" evidence="8">
    <location>
        <begin position="442"/>
        <end position="520"/>
    </location>
</feature>
<keyword evidence="3" id="KW-0201">Cytochrome c-type biogenesis</keyword>
<keyword evidence="10" id="KW-1185">Reference proteome</keyword>
<keyword evidence="5 7" id="KW-0472">Membrane</keyword>
<feature type="region of interest" description="Disordered" evidence="6">
    <location>
        <begin position="526"/>
        <end position="555"/>
    </location>
</feature>
<evidence type="ECO:0000256" key="5">
    <source>
        <dbReference type="ARBA" id="ARBA00023136"/>
    </source>
</evidence>
<dbReference type="AlphaFoldDB" id="A0A1I4M765"/>
<dbReference type="GO" id="GO:0017004">
    <property type="term" value="P:cytochrome complex assembly"/>
    <property type="evidence" value="ECO:0007669"/>
    <property type="project" value="UniProtKB-KW"/>
</dbReference>
<organism evidence="9 10">
    <name type="scientific">Salibacterium qingdaonense</name>
    <dbReference type="NCBI Taxonomy" id="266892"/>
    <lineage>
        <taxon>Bacteria</taxon>
        <taxon>Bacillati</taxon>
        <taxon>Bacillota</taxon>
        <taxon>Bacilli</taxon>
        <taxon>Bacillales</taxon>
        <taxon>Bacillaceae</taxon>
    </lineage>
</organism>
<sequence length="555" mass="63554">MEKVTCGECGHLNPYGTHLCESCGKPLDEKDKQASMVDMRYEGVARRSQTYNKTVIDKIWNFFSSVKIGVTIIILTLIASSIGTIFPQEMYIPGNVDPAQHYEEEYGIAGLIYYTLGFHNLYGSWWYMALIAGLGISLIIASLDRVVPLYRALKKQKTSRNEGFLKRQRLFSVSETKNAEDMLEKSEDYLRRKRYNVKVENESLLAEKNRFARWGPYINHIGLILFLTGCMLRFFPGMYVDELIWVREGETEAVAGTERQYYVENEKFSIETYDENNETFAPALERAGGSQIKTYQTDAVLYESSGGTVGTEPDLTEIKTDNIEVNHPLRFDDYALYQYDYKLNELNVMSLSMNDRESGETIGTIDIDLFDPQGEYDLGNGYRVVIESYFPNFEFDENGEPSTISDIPDNPAFIFRMFSPEHPDEGEYSFVAIRSNEDIFGENTYEMSFEGVETKNVTALKVRKDHTLPFLIAGGSIFMIGLIQGSYWSHRRIWLRRFGNELWAAGHTNKHWASLKKDFQSLSEKTGLTVPEDKQAKKAMEEETSDGRDDDNGRN</sequence>
<proteinExistence type="predicted"/>
<dbReference type="InterPro" id="IPR007816">
    <property type="entry name" value="ResB-like_domain"/>
</dbReference>
<keyword evidence="2 7" id="KW-0812">Transmembrane</keyword>
<feature type="domain" description="ResB-like" evidence="8">
    <location>
        <begin position="66"/>
        <end position="421"/>
    </location>
</feature>
<evidence type="ECO:0000259" key="8">
    <source>
        <dbReference type="Pfam" id="PF05140"/>
    </source>
</evidence>
<dbReference type="PANTHER" id="PTHR31566">
    <property type="entry name" value="CYTOCHROME C BIOGENESIS PROTEIN CCS1, CHLOROPLASTIC"/>
    <property type="match status" value="1"/>
</dbReference>
<keyword evidence="4 7" id="KW-1133">Transmembrane helix</keyword>
<evidence type="ECO:0000256" key="2">
    <source>
        <dbReference type="ARBA" id="ARBA00022692"/>
    </source>
</evidence>
<dbReference type="OrthoDB" id="9770923at2"/>
<protein>
    <submittedName>
        <fullName evidence="9">Cytochrome c biogenesis protein</fullName>
    </submittedName>
</protein>
<feature type="transmembrane region" description="Helical" evidence="7">
    <location>
        <begin position="68"/>
        <end position="86"/>
    </location>
</feature>
<dbReference type="Pfam" id="PF05140">
    <property type="entry name" value="ResB"/>
    <property type="match status" value="2"/>
</dbReference>
<dbReference type="InterPro" id="IPR023494">
    <property type="entry name" value="Cyt_c_bgen_Ccs1/CcsB/ResB"/>
</dbReference>
<dbReference type="STRING" id="266892.SAMN04488054_11079"/>
<accession>A0A1I4M765</accession>
<evidence type="ECO:0000313" key="9">
    <source>
        <dbReference type="EMBL" id="SFL98943.1"/>
    </source>
</evidence>
<feature type="transmembrane region" description="Helical" evidence="7">
    <location>
        <begin position="125"/>
        <end position="147"/>
    </location>
</feature>
<evidence type="ECO:0000313" key="10">
    <source>
        <dbReference type="Proteomes" id="UP000199668"/>
    </source>
</evidence>
<evidence type="ECO:0000256" key="4">
    <source>
        <dbReference type="ARBA" id="ARBA00022989"/>
    </source>
</evidence>
<feature type="transmembrane region" description="Helical" evidence="7">
    <location>
        <begin position="468"/>
        <end position="488"/>
    </location>
</feature>
<dbReference type="EMBL" id="FOTY01000010">
    <property type="protein sequence ID" value="SFL98943.1"/>
    <property type="molecule type" value="Genomic_DNA"/>
</dbReference>
<evidence type="ECO:0000256" key="7">
    <source>
        <dbReference type="SAM" id="Phobius"/>
    </source>
</evidence>
<dbReference type="RefSeq" id="WP_090926839.1">
    <property type="nucleotide sequence ID" value="NZ_FOTY01000010.1"/>
</dbReference>
<name>A0A1I4M765_9BACI</name>
<evidence type="ECO:0000256" key="3">
    <source>
        <dbReference type="ARBA" id="ARBA00022748"/>
    </source>
</evidence>
<reference evidence="9 10" key="1">
    <citation type="submission" date="2016-10" db="EMBL/GenBank/DDBJ databases">
        <authorList>
            <person name="de Groot N.N."/>
        </authorList>
    </citation>
    <scope>NUCLEOTIDE SEQUENCE [LARGE SCALE GENOMIC DNA]</scope>
    <source>
        <strain evidence="9 10">CGMCC 1.6134</strain>
    </source>
</reference>
<evidence type="ECO:0000256" key="1">
    <source>
        <dbReference type="ARBA" id="ARBA00004141"/>
    </source>
</evidence>
<feature type="compositionally biased region" description="Basic and acidic residues" evidence="6">
    <location>
        <begin position="531"/>
        <end position="555"/>
    </location>
</feature>
<feature type="transmembrane region" description="Helical" evidence="7">
    <location>
        <begin position="217"/>
        <end position="235"/>
    </location>
</feature>
<comment type="subcellular location">
    <subcellularLocation>
        <location evidence="1">Membrane</location>
        <topology evidence="1">Multi-pass membrane protein</topology>
    </subcellularLocation>
</comment>
<dbReference type="Proteomes" id="UP000199668">
    <property type="component" value="Unassembled WGS sequence"/>
</dbReference>
<evidence type="ECO:0000256" key="6">
    <source>
        <dbReference type="SAM" id="MobiDB-lite"/>
    </source>
</evidence>
<gene>
    <name evidence="9" type="ORF">SAMN04488054_11079</name>
</gene>
<dbReference type="GO" id="GO:0016020">
    <property type="term" value="C:membrane"/>
    <property type="evidence" value="ECO:0007669"/>
    <property type="project" value="UniProtKB-SubCell"/>
</dbReference>
<dbReference type="PANTHER" id="PTHR31566:SF0">
    <property type="entry name" value="CYTOCHROME C BIOGENESIS PROTEIN CCS1, CHLOROPLASTIC"/>
    <property type="match status" value="1"/>
</dbReference>